<evidence type="ECO:0008006" key="3">
    <source>
        <dbReference type="Google" id="ProtNLM"/>
    </source>
</evidence>
<dbReference type="PROSITE" id="PS51257">
    <property type="entry name" value="PROKAR_LIPOPROTEIN"/>
    <property type="match status" value="1"/>
</dbReference>
<protein>
    <recommendedName>
        <fullName evidence="3">Lipoprotein</fullName>
    </recommendedName>
</protein>
<sequence length="344" mass="40284">MIRSLLSLIFVIVFCTTISSCKTEVNDSKYSFYHWKTNFNLTEQDKAHIQDGQSNILYMRFFDVDFNTKENKPLPIATVQFSKDFEVAVDTIVPVVFIKNEVFNNISLEESKSLSKPISQKIKRLFKSYFEPQKMLTKIQIDCDWSQHTKTKYFAFLESLATYFDNIELSTTLRLHQVKYREKTGVPPVDKVVLMAYNVGDILNINETNSIINNNITSQYLQRLSEYPLPYDVALPVFEWAILYRREKPVAILNNYSLKTFRENFRSTQTLNMYKAHQDCYISSNFIYKDDVVRVEMVSKNDLKKLSELIKTASKKPYSTIFYHIGSPVLSNFTNHDLKTFCYN</sequence>
<evidence type="ECO:0000313" key="2">
    <source>
        <dbReference type="Proteomes" id="UP001529085"/>
    </source>
</evidence>
<dbReference type="RefSeq" id="WP_278004678.1">
    <property type="nucleotide sequence ID" value="NZ_JARSBN010000002.1"/>
</dbReference>
<dbReference type="EMBL" id="JARSBN010000002">
    <property type="protein sequence ID" value="MDG4715217.1"/>
    <property type="molecule type" value="Genomic_DNA"/>
</dbReference>
<reference evidence="1 2" key="1">
    <citation type="submission" date="2023-03" db="EMBL/GenBank/DDBJ databases">
        <title>Strain YYF002 represents a novel species in the genus Winogradskyella isolated from seawater.</title>
        <authorList>
            <person name="Fu Z.-Y."/>
        </authorList>
    </citation>
    <scope>NUCLEOTIDE SEQUENCE [LARGE SCALE GENOMIC DNA]</scope>
    <source>
        <strain evidence="1 2">YYF002</strain>
    </source>
</reference>
<proteinExistence type="predicted"/>
<comment type="caution">
    <text evidence="1">The sequence shown here is derived from an EMBL/GenBank/DDBJ whole genome shotgun (WGS) entry which is preliminary data.</text>
</comment>
<organism evidence="1 2">
    <name type="scientific">Winogradskyella marincola</name>
    <dbReference type="NCBI Taxonomy" id="3037795"/>
    <lineage>
        <taxon>Bacteria</taxon>
        <taxon>Pseudomonadati</taxon>
        <taxon>Bacteroidota</taxon>
        <taxon>Flavobacteriia</taxon>
        <taxon>Flavobacteriales</taxon>
        <taxon>Flavobacteriaceae</taxon>
        <taxon>Winogradskyella</taxon>
    </lineage>
</organism>
<accession>A0ABT6FZV3</accession>
<dbReference type="Proteomes" id="UP001529085">
    <property type="component" value="Unassembled WGS sequence"/>
</dbReference>
<keyword evidence="2" id="KW-1185">Reference proteome</keyword>
<evidence type="ECO:0000313" key="1">
    <source>
        <dbReference type="EMBL" id="MDG4715217.1"/>
    </source>
</evidence>
<gene>
    <name evidence="1" type="ORF">P7122_04990</name>
</gene>
<name>A0ABT6FZV3_9FLAO</name>